<reference evidence="2 3" key="1">
    <citation type="journal article" date="2019" name="Environ. Microbiol.">
        <title>Species interactions and distinct microbial communities in high Arctic permafrost affected cryosols are associated with the CH4 and CO2 gas fluxes.</title>
        <authorList>
            <person name="Altshuler I."/>
            <person name="Hamel J."/>
            <person name="Turney S."/>
            <person name="Magnuson E."/>
            <person name="Levesque R."/>
            <person name="Greer C."/>
            <person name="Whyte L.G."/>
        </authorList>
    </citation>
    <scope>NUCLEOTIDE SEQUENCE [LARGE SCALE GENOMIC DNA]</scope>
    <source>
        <strain evidence="2 3">S9.3B</strain>
    </source>
</reference>
<evidence type="ECO:0000313" key="3">
    <source>
        <dbReference type="Proteomes" id="UP000317078"/>
    </source>
</evidence>
<dbReference type="RefSeq" id="WP_140882101.1">
    <property type="nucleotide sequence ID" value="NZ_RCZP01000004.1"/>
</dbReference>
<evidence type="ECO:0000313" key="2">
    <source>
        <dbReference type="EMBL" id="TPG59114.1"/>
    </source>
</evidence>
<dbReference type="Gene3D" id="3.10.450.50">
    <property type="match status" value="1"/>
</dbReference>
<gene>
    <name evidence="2" type="ORF">EAH89_07120</name>
</gene>
<dbReference type="Pfam" id="PF12680">
    <property type="entry name" value="SnoaL_2"/>
    <property type="match status" value="1"/>
</dbReference>
<dbReference type="EMBL" id="RCZP01000004">
    <property type="protein sequence ID" value="TPG59114.1"/>
    <property type="molecule type" value="Genomic_DNA"/>
</dbReference>
<evidence type="ECO:0000259" key="1">
    <source>
        <dbReference type="Pfam" id="PF12680"/>
    </source>
</evidence>
<keyword evidence="3" id="KW-1185">Reference proteome</keyword>
<protein>
    <recommendedName>
        <fullName evidence="1">SnoaL-like domain-containing protein</fullName>
    </recommendedName>
</protein>
<organism evidence="2 3">
    <name type="scientific">Muricoccus nepalensis</name>
    <dbReference type="NCBI Taxonomy" id="1854500"/>
    <lineage>
        <taxon>Bacteria</taxon>
        <taxon>Pseudomonadati</taxon>
        <taxon>Pseudomonadota</taxon>
        <taxon>Alphaproteobacteria</taxon>
        <taxon>Acetobacterales</taxon>
        <taxon>Roseomonadaceae</taxon>
        <taxon>Muricoccus</taxon>
    </lineage>
</organism>
<feature type="domain" description="SnoaL-like" evidence="1">
    <location>
        <begin position="21"/>
        <end position="111"/>
    </location>
</feature>
<dbReference type="InterPro" id="IPR037401">
    <property type="entry name" value="SnoaL-like"/>
</dbReference>
<dbReference type="InterPro" id="IPR032710">
    <property type="entry name" value="NTF2-like_dom_sf"/>
</dbReference>
<dbReference type="SUPFAM" id="SSF54427">
    <property type="entry name" value="NTF2-like"/>
    <property type="match status" value="1"/>
</dbReference>
<dbReference type="Proteomes" id="UP000317078">
    <property type="component" value="Unassembled WGS sequence"/>
</dbReference>
<sequence length="130" mass="14378">MTASEAAEALLRRWMESGDHSLLAEDVRWRVSPGYPVPRTEWRGRAEVAEVFFPTLRRRFPHWKIAVDRFVPLVDGRLLASGAYDARDAEGRAGTVPFLHVWTVRDGAIAAVEAVADFGAFARAESGTPG</sequence>
<proteinExistence type="predicted"/>
<accession>A0A502GB94</accession>
<dbReference type="AlphaFoldDB" id="A0A502GB94"/>
<name>A0A502GB94_9PROT</name>
<comment type="caution">
    <text evidence="2">The sequence shown here is derived from an EMBL/GenBank/DDBJ whole genome shotgun (WGS) entry which is preliminary data.</text>
</comment>
<dbReference type="OrthoDB" id="7269879at2"/>